<dbReference type="NCBIfam" id="TIGR01730">
    <property type="entry name" value="RND_mfp"/>
    <property type="match status" value="1"/>
</dbReference>
<evidence type="ECO:0000256" key="3">
    <source>
        <dbReference type="SAM" id="SignalP"/>
    </source>
</evidence>
<sequence length="457" mass="48427">MPVLRKLLILPPVVLGAAVLAAVVATKSGPERGAADEAAARVRVLDVAATPFVPRVTGYGSVAPGRSWSAVAQVSGRIARVAPELERGRRVQAGTELVKIADEDYQLSVGKADAAISAAQAGLDELDLDKANLETSLEIEKRALALAERDLQRQRDLARRGNTSQASVDQSELDVVRQRASVQDLENQLKLMPTRRRTQELAKAVDEADLATALLNLDRTSIEAPFDGRVAEVRVEATQYVGVGEVLATIDGIDTAEIDVQVPQARMKPFAELGFGRADAAGDPFGGLAALAERVGLTATVRLRFDDRDIEWPGRVARISDTVDPSTRTVGLIVVVDEPYASARAGQRPPLIKDMFVEVELRTDPVPDAIVVPRSAIRDGRVPVVGAESRLEHRAVSALRTFGDLVVVGQGLAPGDLVVLDDLSPAVGGRLLAPVPDAAAAESLRGRAAGRAPGGTR</sequence>
<name>A0A918XNX5_9PROT</name>
<reference evidence="5" key="1">
    <citation type="journal article" date="2014" name="Int. J. Syst. Evol. Microbiol.">
        <title>Complete genome sequence of Corynebacterium casei LMG S-19264T (=DSM 44701T), isolated from a smear-ripened cheese.</title>
        <authorList>
            <consortium name="US DOE Joint Genome Institute (JGI-PGF)"/>
            <person name="Walter F."/>
            <person name="Albersmeier A."/>
            <person name="Kalinowski J."/>
            <person name="Ruckert C."/>
        </authorList>
    </citation>
    <scope>NUCLEOTIDE SEQUENCE</scope>
    <source>
        <strain evidence="5">KCTC 42651</strain>
    </source>
</reference>
<evidence type="ECO:0000313" key="5">
    <source>
        <dbReference type="EMBL" id="GHD40126.1"/>
    </source>
</evidence>
<dbReference type="EMBL" id="BMZS01000001">
    <property type="protein sequence ID" value="GHD40126.1"/>
    <property type="molecule type" value="Genomic_DNA"/>
</dbReference>
<dbReference type="Gene3D" id="2.40.30.170">
    <property type="match status" value="1"/>
</dbReference>
<proteinExistence type="inferred from homology"/>
<dbReference type="Proteomes" id="UP000630353">
    <property type="component" value="Unassembled WGS sequence"/>
</dbReference>
<feature type="coiled-coil region" evidence="2">
    <location>
        <begin position="123"/>
        <end position="188"/>
    </location>
</feature>
<dbReference type="InterPro" id="IPR006143">
    <property type="entry name" value="RND_pump_MFP"/>
</dbReference>
<evidence type="ECO:0000256" key="2">
    <source>
        <dbReference type="SAM" id="Coils"/>
    </source>
</evidence>
<keyword evidence="6" id="KW-1185">Reference proteome</keyword>
<dbReference type="InterPro" id="IPR058627">
    <property type="entry name" value="MdtA-like_C"/>
</dbReference>
<evidence type="ECO:0000259" key="4">
    <source>
        <dbReference type="Pfam" id="PF25967"/>
    </source>
</evidence>
<dbReference type="PANTHER" id="PTHR30469:SF36">
    <property type="entry name" value="BLL3903 PROTEIN"/>
    <property type="match status" value="1"/>
</dbReference>
<dbReference type="SUPFAM" id="SSF111369">
    <property type="entry name" value="HlyD-like secretion proteins"/>
    <property type="match status" value="1"/>
</dbReference>
<dbReference type="Gene3D" id="2.40.50.100">
    <property type="match status" value="1"/>
</dbReference>
<dbReference type="GO" id="GO:1990281">
    <property type="term" value="C:efflux pump complex"/>
    <property type="evidence" value="ECO:0007669"/>
    <property type="project" value="TreeGrafter"/>
</dbReference>
<feature type="chain" id="PRO_5037502367" description="Multidrug resistance protein MdtA-like C-terminal permuted SH3 domain-containing protein" evidence="3">
    <location>
        <begin position="22"/>
        <end position="457"/>
    </location>
</feature>
<dbReference type="Gene3D" id="2.40.420.20">
    <property type="match status" value="1"/>
</dbReference>
<protein>
    <recommendedName>
        <fullName evidence="4">Multidrug resistance protein MdtA-like C-terminal permuted SH3 domain-containing protein</fullName>
    </recommendedName>
</protein>
<gene>
    <name evidence="5" type="ORF">GCM10017083_03090</name>
</gene>
<feature type="domain" description="Multidrug resistance protein MdtA-like C-terminal permuted SH3" evidence="4">
    <location>
        <begin position="368"/>
        <end position="423"/>
    </location>
</feature>
<organism evidence="5 6">
    <name type="scientific">Thalassobaculum fulvum</name>
    <dbReference type="NCBI Taxonomy" id="1633335"/>
    <lineage>
        <taxon>Bacteria</taxon>
        <taxon>Pseudomonadati</taxon>
        <taxon>Pseudomonadota</taxon>
        <taxon>Alphaproteobacteria</taxon>
        <taxon>Rhodospirillales</taxon>
        <taxon>Thalassobaculaceae</taxon>
        <taxon>Thalassobaculum</taxon>
    </lineage>
</organism>
<dbReference type="RefSeq" id="WP_189987147.1">
    <property type="nucleotide sequence ID" value="NZ_BMZS01000001.1"/>
</dbReference>
<dbReference type="AlphaFoldDB" id="A0A918XNX5"/>
<evidence type="ECO:0000313" key="6">
    <source>
        <dbReference type="Proteomes" id="UP000630353"/>
    </source>
</evidence>
<dbReference type="GO" id="GO:0015562">
    <property type="term" value="F:efflux transmembrane transporter activity"/>
    <property type="evidence" value="ECO:0007669"/>
    <property type="project" value="TreeGrafter"/>
</dbReference>
<dbReference type="PANTHER" id="PTHR30469">
    <property type="entry name" value="MULTIDRUG RESISTANCE PROTEIN MDTA"/>
    <property type="match status" value="1"/>
</dbReference>
<comment type="caution">
    <text evidence="5">The sequence shown here is derived from an EMBL/GenBank/DDBJ whole genome shotgun (WGS) entry which is preliminary data.</text>
</comment>
<accession>A0A918XNX5</accession>
<evidence type="ECO:0000256" key="1">
    <source>
        <dbReference type="ARBA" id="ARBA00009477"/>
    </source>
</evidence>
<comment type="similarity">
    <text evidence="1">Belongs to the membrane fusion protein (MFP) (TC 8.A.1) family.</text>
</comment>
<dbReference type="Gene3D" id="1.10.287.470">
    <property type="entry name" value="Helix hairpin bin"/>
    <property type="match status" value="1"/>
</dbReference>
<dbReference type="Pfam" id="PF25967">
    <property type="entry name" value="RND-MFP_C"/>
    <property type="match status" value="1"/>
</dbReference>
<reference evidence="5" key="2">
    <citation type="submission" date="2020-09" db="EMBL/GenBank/DDBJ databases">
        <authorList>
            <person name="Sun Q."/>
            <person name="Kim S."/>
        </authorList>
    </citation>
    <scope>NUCLEOTIDE SEQUENCE</scope>
    <source>
        <strain evidence="5">KCTC 42651</strain>
    </source>
</reference>
<keyword evidence="2" id="KW-0175">Coiled coil</keyword>
<feature type="signal peptide" evidence="3">
    <location>
        <begin position="1"/>
        <end position="21"/>
    </location>
</feature>
<keyword evidence="3" id="KW-0732">Signal</keyword>